<evidence type="ECO:0000259" key="1">
    <source>
        <dbReference type="Pfam" id="PF07238"/>
    </source>
</evidence>
<feature type="domain" description="PilZ" evidence="1">
    <location>
        <begin position="111"/>
        <end position="186"/>
    </location>
</feature>
<dbReference type="Proteomes" id="UP000515297">
    <property type="component" value="Chromosome"/>
</dbReference>
<dbReference type="InterPro" id="IPR009875">
    <property type="entry name" value="PilZ_domain"/>
</dbReference>
<accession>A0A7G6VVD5</accession>
<evidence type="ECO:0000313" key="2">
    <source>
        <dbReference type="EMBL" id="QNE05700.1"/>
    </source>
</evidence>
<dbReference type="Gene3D" id="2.40.10.220">
    <property type="entry name" value="predicted glycosyltransferase like domains"/>
    <property type="match status" value="2"/>
</dbReference>
<proteinExistence type="predicted"/>
<dbReference type="SUPFAM" id="SSF141371">
    <property type="entry name" value="PilZ domain-like"/>
    <property type="match status" value="2"/>
</dbReference>
<organism evidence="2 3">
    <name type="scientific">Croceicoccus marinus</name>
    <dbReference type="NCBI Taxonomy" id="450378"/>
    <lineage>
        <taxon>Bacteria</taxon>
        <taxon>Pseudomonadati</taxon>
        <taxon>Pseudomonadota</taxon>
        <taxon>Alphaproteobacteria</taxon>
        <taxon>Sphingomonadales</taxon>
        <taxon>Erythrobacteraceae</taxon>
        <taxon>Croceicoccus</taxon>
    </lineage>
</organism>
<dbReference type="Pfam" id="PF07238">
    <property type="entry name" value="PilZ"/>
    <property type="match status" value="2"/>
</dbReference>
<protein>
    <submittedName>
        <fullName evidence="2">PilZ domain-containing protein</fullName>
    </submittedName>
</protein>
<gene>
    <name evidence="2" type="ORF">H4O24_03170</name>
</gene>
<feature type="domain" description="PilZ" evidence="1">
    <location>
        <begin position="19"/>
        <end position="96"/>
    </location>
</feature>
<dbReference type="EMBL" id="CP060052">
    <property type="protein sequence ID" value="QNE05700.1"/>
    <property type="molecule type" value="Genomic_DNA"/>
</dbReference>
<evidence type="ECO:0000313" key="3">
    <source>
        <dbReference type="Proteomes" id="UP000515297"/>
    </source>
</evidence>
<reference evidence="2 3" key="1">
    <citation type="submission" date="2020-08" db="EMBL/GenBank/DDBJ databases">
        <authorList>
            <person name="Liu G."/>
            <person name="Sun C."/>
        </authorList>
    </citation>
    <scope>NUCLEOTIDE SEQUENCE [LARGE SCALE GENOMIC DNA]</scope>
    <source>
        <strain evidence="2 3">OT19</strain>
    </source>
</reference>
<name>A0A7G6VVD5_9SPHN</name>
<dbReference type="GO" id="GO:0035438">
    <property type="term" value="F:cyclic-di-GMP binding"/>
    <property type="evidence" value="ECO:0007669"/>
    <property type="project" value="InterPro"/>
</dbReference>
<dbReference type="RefSeq" id="WP_185884773.1">
    <property type="nucleotide sequence ID" value="NZ_CP060052.1"/>
</dbReference>
<dbReference type="AlphaFoldDB" id="A0A7G6VVD5"/>
<sequence>MSDLGQHGMFGETIAAYAERRREERFPIIRTAKLMYDDTEMPCVLRDISNSALRVRIYDAIPMSSREMMLEFGDGDRHPVELVWQRDGHAGLRFPQFADLRALVGEKGPFRKRAIRIGVDLPSSVTVLGTRHEIRIEDISHQGARISCDQPLAIDQQLRIAVPSLGEVYAVVRWREQPHYGLAFLETFRFEEIAHMAGSLQAISRVWRRQHPRQEVVRPVTMQKRVVNG</sequence>